<dbReference type="Pfam" id="PF00355">
    <property type="entry name" value="Rieske"/>
    <property type="match status" value="1"/>
</dbReference>
<name>A0A842I2A6_9SPHN</name>
<evidence type="ECO:0000256" key="5">
    <source>
        <dbReference type="ARBA" id="ARBA00023014"/>
    </source>
</evidence>
<dbReference type="RefSeq" id="WP_185802414.1">
    <property type="nucleotide sequence ID" value="NZ_JACJVJ010000003.1"/>
</dbReference>
<dbReference type="GO" id="GO:0046872">
    <property type="term" value="F:metal ion binding"/>
    <property type="evidence" value="ECO:0007669"/>
    <property type="project" value="UniProtKB-KW"/>
</dbReference>
<evidence type="ECO:0000313" key="8">
    <source>
        <dbReference type="Proteomes" id="UP000564378"/>
    </source>
</evidence>
<gene>
    <name evidence="7" type="ORF">H6P80_15990</name>
</gene>
<evidence type="ECO:0000256" key="1">
    <source>
        <dbReference type="ARBA" id="ARBA00022714"/>
    </source>
</evidence>
<keyword evidence="4" id="KW-0408">Iron</keyword>
<accession>A0A842I2A6</accession>
<evidence type="ECO:0000256" key="2">
    <source>
        <dbReference type="ARBA" id="ARBA00022723"/>
    </source>
</evidence>
<dbReference type="InterPro" id="IPR017941">
    <property type="entry name" value="Rieske_2Fe-2S"/>
</dbReference>
<dbReference type="SUPFAM" id="SSF50022">
    <property type="entry name" value="ISP domain"/>
    <property type="match status" value="1"/>
</dbReference>
<keyword evidence="2" id="KW-0479">Metal-binding</keyword>
<dbReference type="PANTHER" id="PTHR21266">
    <property type="entry name" value="IRON-SULFUR DOMAIN CONTAINING PROTEIN"/>
    <property type="match status" value="1"/>
</dbReference>
<proteinExistence type="predicted"/>
<evidence type="ECO:0000259" key="6">
    <source>
        <dbReference type="PROSITE" id="PS51296"/>
    </source>
</evidence>
<dbReference type="Pfam" id="PF19112">
    <property type="entry name" value="VanA_C"/>
    <property type="match status" value="1"/>
</dbReference>
<reference evidence="7 8" key="1">
    <citation type="submission" date="2020-08" db="EMBL/GenBank/DDBJ databases">
        <title>Draft genome sequence of Parasphingopyxis sp. GrpM-11.</title>
        <authorList>
            <person name="Oh J."/>
            <person name="Roh D.-H."/>
        </authorList>
    </citation>
    <scope>NUCLEOTIDE SEQUENCE [LARGE SCALE GENOMIC DNA]</scope>
    <source>
        <strain evidence="7 8">GrpM-11</strain>
    </source>
</reference>
<evidence type="ECO:0000256" key="4">
    <source>
        <dbReference type="ARBA" id="ARBA00023004"/>
    </source>
</evidence>
<keyword evidence="3" id="KW-0560">Oxidoreductase</keyword>
<dbReference type="EMBL" id="JACJVJ010000003">
    <property type="protein sequence ID" value="MBC2779127.1"/>
    <property type="molecule type" value="Genomic_DNA"/>
</dbReference>
<protein>
    <submittedName>
        <fullName evidence="7">Rieske 2Fe-2S domain-containing protein</fullName>
    </submittedName>
</protein>
<keyword evidence="5" id="KW-0411">Iron-sulfur</keyword>
<comment type="caution">
    <text evidence="7">The sequence shown here is derived from an EMBL/GenBank/DDBJ whole genome shotgun (WGS) entry which is preliminary data.</text>
</comment>
<dbReference type="InterPro" id="IPR050584">
    <property type="entry name" value="Cholesterol_7-desaturase"/>
</dbReference>
<dbReference type="Gene3D" id="3.90.380.10">
    <property type="entry name" value="Naphthalene 1,2-dioxygenase Alpha Subunit, Chain A, domain 1"/>
    <property type="match status" value="1"/>
</dbReference>
<dbReference type="Gene3D" id="2.102.10.10">
    <property type="entry name" value="Rieske [2Fe-2S] iron-sulphur domain"/>
    <property type="match status" value="1"/>
</dbReference>
<keyword evidence="1" id="KW-0001">2Fe-2S</keyword>
<dbReference type="AlphaFoldDB" id="A0A842I2A6"/>
<dbReference type="Proteomes" id="UP000564378">
    <property type="component" value="Unassembled WGS sequence"/>
</dbReference>
<dbReference type="PROSITE" id="PS51296">
    <property type="entry name" value="RIESKE"/>
    <property type="match status" value="1"/>
</dbReference>
<keyword evidence="8" id="KW-1185">Reference proteome</keyword>
<dbReference type="GO" id="GO:0051537">
    <property type="term" value="F:2 iron, 2 sulfur cluster binding"/>
    <property type="evidence" value="ECO:0007669"/>
    <property type="project" value="UniProtKB-KW"/>
</dbReference>
<evidence type="ECO:0000256" key="3">
    <source>
        <dbReference type="ARBA" id="ARBA00023002"/>
    </source>
</evidence>
<dbReference type="InterPro" id="IPR036922">
    <property type="entry name" value="Rieske_2Fe-2S_sf"/>
</dbReference>
<dbReference type="GO" id="GO:0016491">
    <property type="term" value="F:oxidoreductase activity"/>
    <property type="evidence" value="ECO:0007669"/>
    <property type="project" value="UniProtKB-KW"/>
</dbReference>
<sequence length="365" mass="40830">MTDAGREVCKLPQSDEERGTYLRNCWYVADWADGLGQEPQQKVLLEEPVAMFRDEDGTAHAIGGRCPHRFAPLGHGKMVGDQLECPYHGLRFDGTGTCVFNPHEKGVVPRVSVHRYPFVEKYNLLWIWMGDPALADESAIPDFAWLANPAWEAVRGTAHAEGHYELYSDNILDLGHANFVHPALAADVWTTGKRSFRTESDTVWAEYDQPDDYLSDGIGGLLGRVGVKQDFWCGVRWDAPATLFLDYRAGDVGTPREAMIALPSLHAFTPETRDTTHYVWAVARDYRLGDTEFSDLMHGILTAAFEEEDMPIIRNAHRQMAGKDLWDLEPVVLTGDSGGVRARRTLARLIEEEQQDSGASRIAAE</sequence>
<dbReference type="SUPFAM" id="SSF55961">
    <property type="entry name" value="Bet v1-like"/>
    <property type="match status" value="1"/>
</dbReference>
<evidence type="ECO:0000313" key="7">
    <source>
        <dbReference type="EMBL" id="MBC2779127.1"/>
    </source>
</evidence>
<organism evidence="7 8">
    <name type="scientific">Parasphingopyxis marina</name>
    <dbReference type="NCBI Taxonomy" id="2761622"/>
    <lineage>
        <taxon>Bacteria</taxon>
        <taxon>Pseudomonadati</taxon>
        <taxon>Pseudomonadota</taxon>
        <taxon>Alphaproteobacteria</taxon>
        <taxon>Sphingomonadales</taxon>
        <taxon>Sphingomonadaceae</taxon>
        <taxon>Parasphingopyxis</taxon>
    </lineage>
</organism>
<dbReference type="PANTHER" id="PTHR21266:SF60">
    <property type="entry name" value="3-KETOSTEROID-9-ALPHA-MONOOXYGENASE, OXYGENASE COMPONENT"/>
    <property type="match status" value="1"/>
</dbReference>
<dbReference type="InterPro" id="IPR044043">
    <property type="entry name" value="VanA_C_cat"/>
</dbReference>
<feature type="domain" description="Rieske" evidence="6">
    <location>
        <begin position="26"/>
        <end position="127"/>
    </location>
</feature>